<dbReference type="PANTHER" id="PTHR44591:SF3">
    <property type="entry name" value="RESPONSE REGULATORY DOMAIN-CONTAINING PROTEIN"/>
    <property type="match status" value="1"/>
</dbReference>
<dbReference type="InterPro" id="IPR050595">
    <property type="entry name" value="Bact_response_regulator"/>
</dbReference>
<dbReference type="PANTHER" id="PTHR44591">
    <property type="entry name" value="STRESS RESPONSE REGULATOR PROTEIN 1"/>
    <property type="match status" value="1"/>
</dbReference>
<dbReference type="InterPro" id="IPR001789">
    <property type="entry name" value="Sig_transdc_resp-reg_receiver"/>
</dbReference>
<dbReference type="SMART" id="SM00448">
    <property type="entry name" value="REC"/>
    <property type="match status" value="1"/>
</dbReference>
<name>A0A1X7C0V3_9BACT</name>
<reference evidence="5" key="1">
    <citation type="submission" date="2017-04" db="EMBL/GenBank/DDBJ databases">
        <authorList>
            <person name="Varghese N."/>
            <person name="Submissions S."/>
        </authorList>
    </citation>
    <scope>NUCLEOTIDE SEQUENCE [LARGE SCALE GENOMIC DNA]</scope>
    <source>
        <strain evidence="5">K3S</strain>
    </source>
</reference>
<dbReference type="Pfam" id="PF00072">
    <property type="entry name" value="Response_reg"/>
    <property type="match status" value="1"/>
</dbReference>
<sequence length="142" mass="15926">MEQMKIMLVDDEERLLSTTKKLFEKMGIDVVTSTSGKDALELLKIEKVKVIFLDIKMPGMDGMETLQRIKKDYPLIEVIILTGHATMESAVEGLKLGAMDFLVKPVSMKDILGKVEEAFEKVSRHKQKILSAKMADAAEGRK</sequence>
<keyword evidence="5" id="KW-1185">Reference proteome</keyword>
<dbReference type="PROSITE" id="PS50110">
    <property type="entry name" value="RESPONSE_REGULATORY"/>
    <property type="match status" value="1"/>
</dbReference>
<evidence type="ECO:0000313" key="5">
    <source>
        <dbReference type="Proteomes" id="UP000192906"/>
    </source>
</evidence>
<dbReference type="AlphaFoldDB" id="A0A1X7C0V3"/>
<evidence type="ECO:0000256" key="2">
    <source>
        <dbReference type="PROSITE-ProRule" id="PRU00169"/>
    </source>
</evidence>
<organism evidence="4 5">
    <name type="scientific">Desulfovibrio gilichinskyi</name>
    <dbReference type="NCBI Taxonomy" id="1519643"/>
    <lineage>
        <taxon>Bacteria</taxon>
        <taxon>Pseudomonadati</taxon>
        <taxon>Thermodesulfobacteriota</taxon>
        <taxon>Desulfovibrionia</taxon>
        <taxon>Desulfovibrionales</taxon>
        <taxon>Desulfovibrionaceae</taxon>
        <taxon>Desulfovibrio</taxon>
    </lineage>
</organism>
<dbReference type="SUPFAM" id="SSF52172">
    <property type="entry name" value="CheY-like"/>
    <property type="match status" value="1"/>
</dbReference>
<dbReference type="GO" id="GO:0000160">
    <property type="term" value="P:phosphorelay signal transduction system"/>
    <property type="evidence" value="ECO:0007669"/>
    <property type="project" value="InterPro"/>
</dbReference>
<proteinExistence type="predicted"/>
<protein>
    <submittedName>
        <fullName evidence="4">Response regulator receiver domain-containing protein</fullName>
    </submittedName>
</protein>
<accession>A0A1X7C0V3</accession>
<gene>
    <name evidence="4" type="ORF">SAMN06295933_0074</name>
</gene>
<dbReference type="RefSeq" id="WP_170921340.1">
    <property type="nucleotide sequence ID" value="NZ_FWZU01000001.1"/>
</dbReference>
<feature type="domain" description="Response regulatory" evidence="3">
    <location>
        <begin position="5"/>
        <end position="119"/>
    </location>
</feature>
<evidence type="ECO:0000256" key="1">
    <source>
        <dbReference type="ARBA" id="ARBA00022553"/>
    </source>
</evidence>
<dbReference type="InterPro" id="IPR011006">
    <property type="entry name" value="CheY-like_superfamily"/>
</dbReference>
<feature type="modified residue" description="4-aspartylphosphate" evidence="2">
    <location>
        <position position="54"/>
    </location>
</feature>
<dbReference type="STRING" id="1519643.SAMN06295933_0074"/>
<dbReference type="EMBL" id="FWZU01000001">
    <property type="protein sequence ID" value="SME87890.1"/>
    <property type="molecule type" value="Genomic_DNA"/>
</dbReference>
<evidence type="ECO:0000313" key="4">
    <source>
        <dbReference type="EMBL" id="SME87890.1"/>
    </source>
</evidence>
<keyword evidence="1 2" id="KW-0597">Phosphoprotein</keyword>
<dbReference type="Gene3D" id="3.40.50.2300">
    <property type="match status" value="1"/>
</dbReference>
<dbReference type="Proteomes" id="UP000192906">
    <property type="component" value="Unassembled WGS sequence"/>
</dbReference>
<evidence type="ECO:0000259" key="3">
    <source>
        <dbReference type="PROSITE" id="PS50110"/>
    </source>
</evidence>